<keyword evidence="7" id="KW-0732">Signal</keyword>
<evidence type="ECO:0000313" key="13">
    <source>
        <dbReference type="EMBL" id="MFC4788985.1"/>
    </source>
</evidence>
<dbReference type="InterPro" id="IPR024079">
    <property type="entry name" value="MetalloPept_cat_dom_sf"/>
</dbReference>
<keyword evidence="6" id="KW-0479">Metal-binding</keyword>
<dbReference type="EMBL" id="JBHSHJ010000005">
    <property type="protein sequence ID" value="MFC4788985.1"/>
    <property type="molecule type" value="Genomic_DNA"/>
</dbReference>
<proteinExistence type="inferred from homology"/>
<dbReference type="Pfam" id="PF04151">
    <property type="entry name" value="PPC"/>
    <property type="match status" value="2"/>
</dbReference>
<keyword evidence="4" id="KW-0964">Secreted</keyword>
<dbReference type="InterPro" id="IPR018511">
    <property type="entry name" value="Hemolysin-typ_Ca-bd_CS"/>
</dbReference>
<comment type="caution">
    <text evidence="13">The sequence shown here is derived from an EMBL/GenBank/DDBJ whole genome shotgun (WGS) entry which is preliminary data.</text>
</comment>
<keyword evidence="8" id="KW-0677">Repeat</keyword>
<dbReference type="Proteomes" id="UP001596001">
    <property type="component" value="Unassembled WGS sequence"/>
</dbReference>
<dbReference type="PANTHER" id="PTHR10201:SF323">
    <property type="entry name" value="MATRIX METALLOPROTEINASE-21"/>
    <property type="match status" value="1"/>
</dbReference>
<evidence type="ECO:0000256" key="7">
    <source>
        <dbReference type="ARBA" id="ARBA00022729"/>
    </source>
</evidence>
<comment type="cofactor">
    <cofactor evidence="1">
        <name>Ca(2+)</name>
        <dbReference type="ChEBI" id="CHEBI:29108"/>
    </cofactor>
</comment>
<gene>
    <name evidence="13" type="ORF">ACFO6X_08330</name>
</gene>
<evidence type="ECO:0000256" key="6">
    <source>
        <dbReference type="ARBA" id="ARBA00022723"/>
    </source>
</evidence>
<dbReference type="SUPFAM" id="SSF89260">
    <property type="entry name" value="Collagen-binding domain"/>
    <property type="match status" value="2"/>
</dbReference>
<dbReference type="InterPro" id="IPR013858">
    <property type="entry name" value="Peptidase_M10B_C"/>
</dbReference>
<keyword evidence="9" id="KW-0378">Hydrolase</keyword>
<dbReference type="InterPro" id="IPR014755">
    <property type="entry name" value="Cu-Rt/internalin_Ig-like"/>
</dbReference>
<protein>
    <submittedName>
        <fullName evidence="13">Ig-like domain-containing protein</fullName>
    </submittedName>
</protein>
<dbReference type="Gene3D" id="2.60.120.380">
    <property type="match status" value="3"/>
</dbReference>
<evidence type="ECO:0000259" key="12">
    <source>
        <dbReference type="SMART" id="SM00235"/>
    </source>
</evidence>
<dbReference type="RefSeq" id="WP_382431941.1">
    <property type="nucleotide sequence ID" value="NZ_JBHSHJ010000005.1"/>
</dbReference>
<organism evidence="13 14">
    <name type="scientific">Giesbergeria sinuosa</name>
    <dbReference type="NCBI Taxonomy" id="80883"/>
    <lineage>
        <taxon>Bacteria</taxon>
        <taxon>Pseudomonadati</taxon>
        <taxon>Pseudomonadota</taxon>
        <taxon>Betaproteobacteria</taxon>
        <taxon>Burkholderiales</taxon>
        <taxon>Comamonadaceae</taxon>
        <taxon>Giesbergeria</taxon>
    </lineage>
</organism>
<dbReference type="Pfam" id="PF00413">
    <property type="entry name" value="Peptidase_M10"/>
    <property type="match status" value="1"/>
</dbReference>
<dbReference type="Pfam" id="PF08548">
    <property type="entry name" value="Peptidase_M10_C"/>
    <property type="match status" value="1"/>
</dbReference>
<evidence type="ECO:0000256" key="5">
    <source>
        <dbReference type="ARBA" id="ARBA00022670"/>
    </source>
</evidence>
<comment type="similarity">
    <text evidence="3">Belongs to the peptidase M10B family.</text>
</comment>
<feature type="domain" description="Peptidase metallopeptidase" evidence="12">
    <location>
        <begin position="17"/>
        <end position="167"/>
    </location>
</feature>
<dbReference type="SMART" id="SM00235">
    <property type="entry name" value="ZnMc"/>
    <property type="match status" value="1"/>
</dbReference>
<dbReference type="InterPro" id="IPR001343">
    <property type="entry name" value="Hemolysn_Ca-bd"/>
</dbReference>
<reference evidence="14" key="1">
    <citation type="journal article" date="2019" name="Int. J. Syst. Evol. Microbiol.">
        <title>The Global Catalogue of Microorganisms (GCM) 10K type strain sequencing project: providing services to taxonomists for standard genome sequencing and annotation.</title>
        <authorList>
            <consortium name="The Broad Institute Genomics Platform"/>
            <consortium name="The Broad Institute Genome Sequencing Center for Infectious Disease"/>
            <person name="Wu L."/>
            <person name="Ma J."/>
        </authorList>
    </citation>
    <scope>NUCLEOTIDE SEQUENCE [LARGE SCALE GENOMIC DNA]</scope>
    <source>
        <strain evidence="14">CCUG 49452</strain>
    </source>
</reference>
<dbReference type="Gene3D" id="3.40.390.10">
    <property type="entry name" value="Collagenase (Catalytic Domain)"/>
    <property type="match status" value="1"/>
</dbReference>
<comment type="subcellular location">
    <subcellularLocation>
        <location evidence="2">Secreted</location>
    </subcellularLocation>
</comment>
<dbReference type="InterPro" id="IPR011049">
    <property type="entry name" value="Serralysin-like_metalloprot_C"/>
</dbReference>
<sequence>MATPYWTFDQVYAQLNSGHQWTGGVITYAFPSSPSGAYSQGEEALFRMASADQQALMAQALQTWDDLIAPNFRQTTATGSNIEFAYTRSNIGYAHAYYPTTGSIWFNGAEPTLTAPDISSYGFLTLIHEIGHALGLNHMGDYNGEGAFTPSSFQDSTVLSVMSYFGPYGSSSQRSNEVAQADWQASDGEYYSPQTPMLNDVSVIQRIYGASTTTRTDDTIYGFASNITGTSANVYDFSLNRHPILTIFDSAGHDTLNLSGFASASNLSLVDGVYSSCNDMSNNLAIAANCVIENAITGSGHDRITGNAVANRIDAGAGDDVINGGEGDDVLIGGAGNDTIDGGGGSDIAILTGALANYTFDYDAVRNLYTIAGAATDINIFSNVEYFQFSDVLRPANELFEHEDNTAPTLLSRTPADNATAVAAGANLVLTFSEAVQAGSGDLVIHNANGSVAQIIAITDTTQVSVSGHTVTINPAADLAAGATYYVQMASGVLKDLAGNAFTGLTGSTAWNFSTAVSALNDDYSNSTNTTGVVTLNGAATEGNINFQDDADLFKVYLTAGTSYTFTLTRTAGGLTDPYLQLYSTDVELITYDDDSAGDGNASITHTASTTGLYYLAVWDYDTGTGTYRLSAATSQDDYPWSTATTGEVVVNGANSSGHINTVGDADLFKVDLTAGTTYTFALSRSGSAGLADPYLLLYGPDLTKLSFDDESGGNGNAQITFSASTSGTYYLGAMDYDTGTGTYQLSAMTAQDDYPWSTATTGEVVVNGSAISGTIGTADDADLFKVALTAGTTYTFALSRSGSTGLNDPYLLLYGPDLTKLGFDDESGGNGNAQITFTASTSGTYYLGVTDYATGNGSYTLRATTGGQGVLQGTALADVLIDEGGSSQIYGLGGNDWIEGGAGNDLIDGGDGIDWAWYAGTRSEYSLAGSANRWTLADYLELDGIDTLVSVERLNFADINLALDMDVSQSGGKTALIVGAALGVEWLDNRPLLGALLDYFDTGRSLADAASVLVDAGIMRDFAGGASNGALAQLLYRNVMGNPTDTTTVSQWTGLMDSGAYTQAEFLATVASLPANQSHVNLVGLAANGLEFIA</sequence>
<evidence type="ECO:0000313" key="14">
    <source>
        <dbReference type="Proteomes" id="UP001596001"/>
    </source>
</evidence>
<evidence type="ECO:0000256" key="10">
    <source>
        <dbReference type="ARBA" id="ARBA00022833"/>
    </source>
</evidence>
<dbReference type="Pfam" id="PF13205">
    <property type="entry name" value="Big_5"/>
    <property type="match status" value="1"/>
</dbReference>
<dbReference type="Gene3D" id="2.150.10.10">
    <property type="entry name" value="Serralysin-like metalloprotease, C-terminal"/>
    <property type="match status" value="1"/>
</dbReference>
<evidence type="ECO:0000256" key="11">
    <source>
        <dbReference type="ARBA" id="ARBA00023049"/>
    </source>
</evidence>
<dbReference type="SUPFAM" id="SSF51120">
    <property type="entry name" value="beta-Roll"/>
    <property type="match status" value="2"/>
</dbReference>
<dbReference type="SUPFAM" id="SSF55486">
    <property type="entry name" value="Metalloproteases ('zincins'), catalytic domain"/>
    <property type="match status" value="1"/>
</dbReference>
<keyword evidence="10" id="KW-0862">Zinc</keyword>
<dbReference type="InterPro" id="IPR001818">
    <property type="entry name" value="Pept_M10_metallopeptidase"/>
</dbReference>
<dbReference type="InterPro" id="IPR007280">
    <property type="entry name" value="Peptidase_C_arc/bac"/>
</dbReference>
<evidence type="ECO:0000256" key="9">
    <source>
        <dbReference type="ARBA" id="ARBA00022801"/>
    </source>
</evidence>
<name>A0ABV9QD21_9BURK</name>
<evidence type="ECO:0000256" key="8">
    <source>
        <dbReference type="ARBA" id="ARBA00022737"/>
    </source>
</evidence>
<evidence type="ECO:0000256" key="3">
    <source>
        <dbReference type="ARBA" id="ARBA00009490"/>
    </source>
</evidence>
<evidence type="ECO:0000256" key="1">
    <source>
        <dbReference type="ARBA" id="ARBA00001913"/>
    </source>
</evidence>
<dbReference type="PANTHER" id="PTHR10201">
    <property type="entry name" value="MATRIX METALLOPROTEINASE"/>
    <property type="match status" value="1"/>
</dbReference>
<dbReference type="Gene3D" id="2.60.40.1220">
    <property type="match status" value="1"/>
</dbReference>
<dbReference type="InterPro" id="IPR006026">
    <property type="entry name" value="Peptidase_Metallo"/>
</dbReference>
<keyword evidence="11" id="KW-0482">Metalloprotease</keyword>
<dbReference type="CDD" id="cd04277">
    <property type="entry name" value="ZnMc_serralysin_like"/>
    <property type="match status" value="1"/>
</dbReference>
<keyword evidence="5" id="KW-0645">Protease</keyword>
<dbReference type="InterPro" id="IPR034033">
    <property type="entry name" value="Serralysin-like"/>
</dbReference>
<evidence type="ECO:0000256" key="4">
    <source>
        <dbReference type="ARBA" id="ARBA00022525"/>
    </source>
</evidence>
<dbReference type="Pfam" id="PF00353">
    <property type="entry name" value="HemolysinCabind"/>
    <property type="match status" value="2"/>
</dbReference>
<dbReference type="InterPro" id="IPR032812">
    <property type="entry name" value="SbsA_Ig"/>
</dbReference>
<dbReference type="PROSITE" id="PS00330">
    <property type="entry name" value="HEMOLYSIN_CALCIUM"/>
    <property type="match status" value="3"/>
</dbReference>
<dbReference type="PRINTS" id="PR00313">
    <property type="entry name" value="CABNDNGRPT"/>
</dbReference>
<accession>A0ABV9QD21</accession>
<evidence type="ECO:0000256" key="2">
    <source>
        <dbReference type="ARBA" id="ARBA00004613"/>
    </source>
</evidence>
<keyword evidence="14" id="KW-1185">Reference proteome</keyword>